<name>A0ACB9K4J9_9ASTR</name>
<accession>A0ACB9K4J9</accession>
<sequence length="143" mass="16130">MKKFHLRAPNNRRYHRTIFTVSKISEPTNTAQQSSSTPPFKATPGKKKKKSLTPAPETLAPKPREGTSTKRNLFETTGEGISETKKQRSRFAPTIKTTNVLTRLAVTVDTVVIMQTQYIFLKTKPLHTIPKQVHSSRARVKTT</sequence>
<protein>
    <submittedName>
        <fullName evidence="1">Uncharacterized protein</fullName>
    </submittedName>
</protein>
<gene>
    <name evidence="1" type="ORF">L1987_01249</name>
</gene>
<evidence type="ECO:0000313" key="2">
    <source>
        <dbReference type="Proteomes" id="UP001056120"/>
    </source>
</evidence>
<dbReference type="Proteomes" id="UP001056120">
    <property type="component" value="Linkage Group LG01"/>
</dbReference>
<organism evidence="1 2">
    <name type="scientific">Smallanthus sonchifolius</name>
    <dbReference type="NCBI Taxonomy" id="185202"/>
    <lineage>
        <taxon>Eukaryota</taxon>
        <taxon>Viridiplantae</taxon>
        <taxon>Streptophyta</taxon>
        <taxon>Embryophyta</taxon>
        <taxon>Tracheophyta</taxon>
        <taxon>Spermatophyta</taxon>
        <taxon>Magnoliopsida</taxon>
        <taxon>eudicotyledons</taxon>
        <taxon>Gunneridae</taxon>
        <taxon>Pentapetalae</taxon>
        <taxon>asterids</taxon>
        <taxon>campanulids</taxon>
        <taxon>Asterales</taxon>
        <taxon>Asteraceae</taxon>
        <taxon>Asteroideae</taxon>
        <taxon>Heliantheae alliance</taxon>
        <taxon>Millerieae</taxon>
        <taxon>Smallanthus</taxon>
    </lineage>
</organism>
<dbReference type="EMBL" id="CM042018">
    <property type="protein sequence ID" value="KAI3827178.1"/>
    <property type="molecule type" value="Genomic_DNA"/>
</dbReference>
<comment type="caution">
    <text evidence="1">The sequence shown here is derived from an EMBL/GenBank/DDBJ whole genome shotgun (WGS) entry which is preliminary data.</text>
</comment>
<evidence type="ECO:0000313" key="1">
    <source>
        <dbReference type="EMBL" id="KAI3827178.1"/>
    </source>
</evidence>
<proteinExistence type="predicted"/>
<keyword evidence="2" id="KW-1185">Reference proteome</keyword>
<reference evidence="1 2" key="2">
    <citation type="journal article" date="2022" name="Mol. Ecol. Resour.">
        <title>The genomes of chicory, endive, great burdock and yacon provide insights into Asteraceae paleo-polyploidization history and plant inulin production.</title>
        <authorList>
            <person name="Fan W."/>
            <person name="Wang S."/>
            <person name="Wang H."/>
            <person name="Wang A."/>
            <person name="Jiang F."/>
            <person name="Liu H."/>
            <person name="Zhao H."/>
            <person name="Xu D."/>
            <person name="Zhang Y."/>
        </authorList>
    </citation>
    <scope>NUCLEOTIDE SEQUENCE [LARGE SCALE GENOMIC DNA]</scope>
    <source>
        <strain evidence="2">cv. Yunnan</strain>
        <tissue evidence="1">Leaves</tissue>
    </source>
</reference>
<reference evidence="2" key="1">
    <citation type="journal article" date="2022" name="Mol. Ecol. Resour.">
        <title>The genomes of chicory, endive, great burdock and yacon provide insights into Asteraceae palaeo-polyploidization history and plant inulin production.</title>
        <authorList>
            <person name="Fan W."/>
            <person name="Wang S."/>
            <person name="Wang H."/>
            <person name="Wang A."/>
            <person name="Jiang F."/>
            <person name="Liu H."/>
            <person name="Zhao H."/>
            <person name="Xu D."/>
            <person name="Zhang Y."/>
        </authorList>
    </citation>
    <scope>NUCLEOTIDE SEQUENCE [LARGE SCALE GENOMIC DNA]</scope>
    <source>
        <strain evidence="2">cv. Yunnan</strain>
    </source>
</reference>